<dbReference type="SUPFAM" id="SSF54631">
    <property type="entry name" value="CBS-domain pair"/>
    <property type="match status" value="1"/>
</dbReference>
<feature type="domain" description="CBS" evidence="3">
    <location>
        <begin position="8"/>
        <end position="65"/>
    </location>
</feature>
<evidence type="ECO:0000256" key="2">
    <source>
        <dbReference type="PROSITE-ProRule" id="PRU00703"/>
    </source>
</evidence>
<evidence type="ECO:0000259" key="3">
    <source>
        <dbReference type="PROSITE" id="PS51371"/>
    </source>
</evidence>
<keyword evidence="1 2" id="KW-0129">CBS domain</keyword>
<sequence length="142" mass="15866">MSTARDIMHAGAECISEDETLANAARMMRDMRVGALPICGKDDRLHGIITDRDIVIRCIAEGGDPRKMTAREMAQGTPIWVDVDADQDEVLRLMESNKIRRLPVMEGQRIVGMISEADLAVHLDEHRLHHFAESIYSAQPTS</sequence>
<proteinExistence type="predicted"/>
<organism evidence="4 5">
    <name type="scientific">Phytohabitans houttuyneae</name>
    <dbReference type="NCBI Taxonomy" id="1076126"/>
    <lineage>
        <taxon>Bacteria</taxon>
        <taxon>Bacillati</taxon>
        <taxon>Actinomycetota</taxon>
        <taxon>Actinomycetes</taxon>
        <taxon>Micromonosporales</taxon>
        <taxon>Micromonosporaceae</taxon>
    </lineage>
</organism>
<dbReference type="InterPro" id="IPR000644">
    <property type="entry name" value="CBS_dom"/>
</dbReference>
<dbReference type="Gene3D" id="3.10.580.10">
    <property type="entry name" value="CBS-domain"/>
    <property type="match status" value="1"/>
</dbReference>
<accession>A0A6V8K8W4</accession>
<keyword evidence="5" id="KW-1185">Reference proteome</keyword>
<name>A0A6V8K8W4_9ACTN</name>
<dbReference type="RefSeq" id="WP_173056322.1">
    <property type="nucleotide sequence ID" value="NZ_BAABGO010000001.1"/>
</dbReference>
<dbReference type="InterPro" id="IPR051257">
    <property type="entry name" value="Diverse_CBS-Domain"/>
</dbReference>
<dbReference type="AlphaFoldDB" id="A0A6V8K8W4"/>
<dbReference type="SMART" id="SM00116">
    <property type="entry name" value="CBS"/>
    <property type="match status" value="2"/>
</dbReference>
<dbReference type="CDD" id="cd04622">
    <property type="entry name" value="CBS_pair_HRP1_like"/>
    <property type="match status" value="1"/>
</dbReference>
<reference evidence="4 5" key="1">
    <citation type="submission" date="2020-03" db="EMBL/GenBank/DDBJ databases">
        <title>Whole genome shotgun sequence of Phytohabitans houttuyneae NBRC 108639.</title>
        <authorList>
            <person name="Komaki H."/>
            <person name="Tamura T."/>
        </authorList>
    </citation>
    <scope>NUCLEOTIDE SEQUENCE [LARGE SCALE GENOMIC DNA]</scope>
    <source>
        <strain evidence="4 5">NBRC 108639</strain>
    </source>
</reference>
<feature type="domain" description="CBS" evidence="3">
    <location>
        <begin position="73"/>
        <end position="133"/>
    </location>
</feature>
<protein>
    <submittedName>
        <fullName evidence="4">Hypoxic response protein 1</fullName>
    </submittedName>
</protein>
<dbReference type="Proteomes" id="UP000482800">
    <property type="component" value="Unassembled WGS sequence"/>
</dbReference>
<evidence type="ECO:0000313" key="4">
    <source>
        <dbReference type="EMBL" id="GFJ78579.1"/>
    </source>
</evidence>
<dbReference type="InterPro" id="IPR046342">
    <property type="entry name" value="CBS_dom_sf"/>
</dbReference>
<gene>
    <name evidence="4" type="primary">hrp1</name>
    <name evidence="4" type="ORF">Phou_027590</name>
</gene>
<evidence type="ECO:0000256" key="1">
    <source>
        <dbReference type="ARBA" id="ARBA00023122"/>
    </source>
</evidence>
<reference evidence="4 5" key="2">
    <citation type="submission" date="2020-03" db="EMBL/GenBank/DDBJ databases">
        <authorList>
            <person name="Ichikawa N."/>
            <person name="Kimura A."/>
            <person name="Kitahashi Y."/>
            <person name="Uohara A."/>
        </authorList>
    </citation>
    <scope>NUCLEOTIDE SEQUENCE [LARGE SCALE GENOMIC DNA]</scope>
    <source>
        <strain evidence="4 5">NBRC 108639</strain>
    </source>
</reference>
<evidence type="ECO:0000313" key="5">
    <source>
        <dbReference type="Proteomes" id="UP000482800"/>
    </source>
</evidence>
<dbReference type="PANTHER" id="PTHR43080:SF2">
    <property type="entry name" value="CBS DOMAIN-CONTAINING PROTEIN"/>
    <property type="match status" value="1"/>
</dbReference>
<dbReference type="PROSITE" id="PS51371">
    <property type="entry name" value="CBS"/>
    <property type="match status" value="2"/>
</dbReference>
<dbReference type="Pfam" id="PF00571">
    <property type="entry name" value="CBS"/>
    <property type="match status" value="2"/>
</dbReference>
<comment type="caution">
    <text evidence="4">The sequence shown here is derived from an EMBL/GenBank/DDBJ whole genome shotgun (WGS) entry which is preliminary data.</text>
</comment>
<dbReference type="EMBL" id="BLPF01000001">
    <property type="protein sequence ID" value="GFJ78579.1"/>
    <property type="molecule type" value="Genomic_DNA"/>
</dbReference>
<dbReference type="PANTHER" id="PTHR43080">
    <property type="entry name" value="CBS DOMAIN-CONTAINING PROTEIN CBSX3, MITOCHONDRIAL"/>
    <property type="match status" value="1"/>
</dbReference>